<dbReference type="InterPro" id="IPR050153">
    <property type="entry name" value="Metal_Ion_Import_ABC"/>
</dbReference>
<dbReference type="InterPro" id="IPR027417">
    <property type="entry name" value="P-loop_NTPase"/>
</dbReference>
<dbReference type="GO" id="GO:0005524">
    <property type="term" value="F:ATP binding"/>
    <property type="evidence" value="ECO:0007669"/>
    <property type="project" value="UniProtKB-KW"/>
</dbReference>
<dbReference type="GO" id="GO:0016887">
    <property type="term" value="F:ATP hydrolysis activity"/>
    <property type="evidence" value="ECO:0007669"/>
    <property type="project" value="InterPro"/>
</dbReference>
<dbReference type="PROSITE" id="PS50893">
    <property type="entry name" value="ABC_TRANSPORTER_2"/>
    <property type="match status" value="1"/>
</dbReference>
<dbReference type="AlphaFoldDB" id="A0A2S7T4H2"/>
<keyword evidence="6" id="KW-1185">Reference proteome</keyword>
<dbReference type="EMBL" id="MQVX01000001">
    <property type="protein sequence ID" value="PQJ14803.1"/>
    <property type="molecule type" value="Genomic_DNA"/>
</dbReference>
<evidence type="ECO:0000256" key="3">
    <source>
        <dbReference type="ARBA" id="ARBA00022840"/>
    </source>
</evidence>
<reference evidence="6" key="1">
    <citation type="submission" date="2016-11" db="EMBL/GenBank/DDBJ databases">
        <title>Trade-off between light-utilization and light-protection in marine flavobacteria.</title>
        <authorList>
            <person name="Kumagai Y."/>
            <person name="Yoshizawa S."/>
            <person name="Kogure K."/>
        </authorList>
    </citation>
    <scope>NUCLEOTIDE SEQUENCE [LARGE SCALE GENOMIC DNA]</scope>
    <source>
        <strain evidence="6">SG-18</strain>
    </source>
</reference>
<keyword evidence="1" id="KW-0813">Transport</keyword>
<evidence type="ECO:0000256" key="2">
    <source>
        <dbReference type="ARBA" id="ARBA00022741"/>
    </source>
</evidence>
<name>A0A2S7T4H2_9FLAO</name>
<dbReference type="InterPro" id="IPR003593">
    <property type="entry name" value="AAA+_ATPase"/>
</dbReference>
<protein>
    <recommendedName>
        <fullName evidence="4">ABC transporter domain-containing protein</fullName>
    </recommendedName>
</protein>
<proteinExistence type="predicted"/>
<keyword evidence="2" id="KW-0547">Nucleotide-binding</keyword>
<dbReference type="RefSeq" id="WP_105000444.1">
    <property type="nucleotide sequence ID" value="NZ_MQVX01000001.1"/>
</dbReference>
<comment type="caution">
    <text evidence="5">The sequence shown here is derived from an EMBL/GenBank/DDBJ whole genome shotgun (WGS) entry which is preliminary data.</text>
</comment>
<evidence type="ECO:0000313" key="6">
    <source>
        <dbReference type="Proteomes" id="UP000239366"/>
    </source>
</evidence>
<dbReference type="SMART" id="SM00382">
    <property type="entry name" value="AAA"/>
    <property type="match status" value="1"/>
</dbReference>
<feature type="domain" description="ABC transporter" evidence="4">
    <location>
        <begin position="1"/>
        <end position="240"/>
    </location>
</feature>
<evidence type="ECO:0000259" key="4">
    <source>
        <dbReference type="PROSITE" id="PS50893"/>
    </source>
</evidence>
<dbReference type="Pfam" id="PF00005">
    <property type="entry name" value="ABC_tran"/>
    <property type="match status" value="1"/>
</dbReference>
<dbReference type="OrthoDB" id="9787851at2"/>
<dbReference type="CDD" id="cd03214">
    <property type="entry name" value="ABC_Iron-Siderophores_B12_Hemin"/>
    <property type="match status" value="1"/>
</dbReference>
<organism evidence="5 6">
    <name type="scientific">Aureicoccus marinus</name>
    <dbReference type="NCBI Taxonomy" id="754435"/>
    <lineage>
        <taxon>Bacteria</taxon>
        <taxon>Pseudomonadati</taxon>
        <taxon>Bacteroidota</taxon>
        <taxon>Flavobacteriia</taxon>
        <taxon>Flavobacteriales</taxon>
        <taxon>Flavobacteriaceae</taxon>
        <taxon>Aureicoccus</taxon>
    </lineage>
</organism>
<evidence type="ECO:0000313" key="5">
    <source>
        <dbReference type="EMBL" id="PQJ14803.1"/>
    </source>
</evidence>
<keyword evidence="3" id="KW-0067">ATP-binding</keyword>
<dbReference type="Proteomes" id="UP000239366">
    <property type="component" value="Unassembled WGS sequence"/>
</dbReference>
<dbReference type="PANTHER" id="PTHR42734">
    <property type="entry name" value="METAL TRANSPORT SYSTEM ATP-BINDING PROTEIN TM_0124-RELATED"/>
    <property type="match status" value="1"/>
</dbReference>
<dbReference type="InterPro" id="IPR003439">
    <property type="entry name" value="ABC_transporter-like_ATP-bd"/>
</dbReference>
<sequence>MQNLNIGYSGKGKSSITVAKNLNHQFKSGELLALVGVNGIGKSTLIKTLTGLNPALSGELRLYGQELSAYSNAKRAQLISLVLTRKNAAPNLLVKEVLALGRQPHLNWWGQLQGEDHRIIQEVSSLLSLDRLLEKNCTELSDGQLQKVLLGRAIVQDTPLILLDEPTTHLDLEHKAELLRLLKQLCREKGKTILYSTHDIEWALEISDRIWFMDGKDNPVFTPEEGIASGLFDRLFSREFLQFDRQNRRFKLQ</sequence>
<dbReference type="SUPFAM" id="SSF52540">
    <property type="entry name" value="P-loop containing nucleoside triphosphate hydrolases"/>
    <property type="match status" value="1"/>
</dbReference>
<dbReference type="Gene3D" id="3.40.50.300">
    <property type="entry name" value="P-loop containing nucleotide triphosphate hydrolases"/>
    <property type="match status" value="1"/>
</dbReference>
<accession>A0A2S7T4H2</accession>
<gene>
    <name evidence="5" type="ORF">BST99_02800</name>
</gene>
<evidence type="ECO:0000256" key="1">
    <source>
        <dbReference type="ARBA" id="ARBA00022448"/>
    </source>
</evidence>